<keyword evidence="2 4" id="KW-0378">Hydrolase</keyword>
<comment type="similarity">
    <text evidence="1">Belongs to the ADP-ribosylglycohydrolase family.</text>
</comment>
<dbReference type="InterPro" id="IPR050792">
    <property type="entry name" value="ADP-ribosylglycohydrolase"/>
</dbReference>
<dbReference type="PANTHER" id="PTHR16222">
    <property type="entry name" value="ADP-RIBOSYLGLYCOHYDROLASE"/>
    <property type="match status" value="1"/>
</dbReference>
<evidence type="ECO:0000256" key="2">
    <source>
        <dbReference type="ARBA" id="ARBA00022801"/>
    </source>
</evidence>
<reference evidence="4 5" key="1">
    <citation type="submission" date="2018-06" db="EMBL/GenBank/DDBJ databases">
        <authorList>
            <consortium name="Pathogen Informatics"/>
            <person name="Doyle S."/>
        </authorList>
    </citation>
    <scope>NUCLEOTIDE SEQUENCE [LARGE SCALE GENOMIC DNA]</scope>
    <source>
        <strain evidence="4 5">NCTC11645</strain>
    </source>
</reference>
<evidence type="ECO:0000256" key="1">
    <source>
        <dbReference type="ARBA" id="ARBA00010702"/>
    </source>
</evidence>
<gene>
    <name evidence="4" type="primary">draG</name>
    <name evidence="4" type="ORF">NCTC11645_01738</name>
</gene>
<feature type="binding site" evidence="3">
    <location>
        <position position="268"/>
    </location>
    <ligand>
        <name>Mg(2+)</name>
        <dbReference type="ChEBI" id="CHEBI:18420"/>
        <label>1</label>
    </ligand>
</feature>
<accession>A0A377HNS8</accession>
<sequence>MQGNIEEIKVARAKGALLGLAVGDALGTTLEFKPKDSYNPLTDMVGGGPFGLQPGQWTDDTAMMLCLSDSLIETGGMDLCDQARRYVRWVKQGENSCTGHCFDVGMTVREALSRFEKTGNPKAGSNNEYSAGNGSLMRIAPVGVFYANSNERIAMEAAAQSSLTTHGEERCLQACELMTLLIHRALNEKVLLDKHLFLSKALQDYIVFRPDCHPDIWAIAEGGFFIKSRDDIRGTGFVIEALEAALWCFMTSEHFEEGALLAANLGEDADTTAAIYGQLAGAFYGVQSIPVKWLNTLAWRNHIAETAVCLISQTKRL</sequence>
<evidence type="ECO:0000313" key="5">
    <source>
        <dbReference type="Proteomes" id="UP000254512"/>
    </source>
</evidence>
<organism evidence="4 5">
    <name type="scientific">Grimontia hollisae</name>
    <name type="common">Vibrio hollisae</name>
    <dbReference type="NCBI Taxonomy" id="673"/>
    <lineage>
        <taxon>Bacteria</taxon>
        <taxon>Pseudomonadati</taxon>
        <taxon>Pseudomonadota</taxon>
        <taxon>Gammaproteobacteria</taxon>
        <taxon>Vibrionales</taxon>
        <taxon>Vibrionaceae</taxon>
        <taxon>Grimontia</taxon>
    </lineage>
</organism>
<feature type="binding site" evidence="3">
    <location>
        <position position="271"/>
    </location>
    <ligand>
        <name>Mg(2+)</name>
        <dbReference type="ChEBI" id="CHEBI:18420"/>
        <label>1</label>
    </ligand>
</feature>
<dbReference type="Gene3D" id="1.10.4080.10">
    <property type="entry name" value="ADP-ribosylation/Crystallin J1"/>
    <property type="match status" value="1"/>
</dbReference>
<dbReference type="RefSeq" id="WP_115659709.1">
    <property type="nucleotide sequence ID" value="NZ_CP035690.1"/>
</dbReference>
<dbReference type="Pfam" id="PF03747">
    <property type="entry name" value="ADP_ribosyl_GH"/>
    <property type="match status" value="1"/>
</dbReference>
<dbReference type="EC" id="3.2.2.24" evidence="4"/>
<name>A0A377HNS8_GRIHO</name>
<keyword evidence="3" id="KW-0460">Magnesium</keyword>
<feature type="binding site" evidence="3">
    <location>
        <position position="59"/>
    </location>
    <ligand>
        <name>Mg(2+)</name>
        <dbReference type="ChEBI" id="CHEBI:18420"/>
        <label>1</label>
    </ligand>
</feature>
<dbReference type="Proteomes" id="UP000254512">
    <property type="component" value="Unassembled WGS sequence"/>
</dbReference>
<dbReference type="GO" id="GO:0046872">
    <property type="term" value="F:metal ion binding"/>
    <property type="evidence" value="ECO:0007669"/>
    <property type="project" value="UniProtKB-KW"/>
</dbReference>
<evidence type="ECO:0000256" key="3">
    <source>
        <dbReference type="PIRSR" id="PIRSR605502-1"/>
    </source>
</evidence>
<dbReference type="PANTHER" id="PTHR16222:SF24">
    <property type="entry name" value="ADP-RIBOSYLHYDROLASE ARH3"/>
    <property type="match status" value="1"/>
</dbReference>
<dbReference type="SUPFAM" id="SSF101478">
    <property type="entry name" value="ADP-ribosylglycohydrolase"/>
    <property type="match status" value="1"/>
</dbReference>
<dbReference type="GO" id="GO:0047407">
    <property type="term" value="F:ADP-ribosyl-[dinitrogen reductase] hydrolase activity"/>
    <property type="evidence" value="ECO:0007669"/>
    <property type="project" value="UniProtKB-EC"/>
</dbReference>
<comment type="cofactor">
    <cofactor evidence="3">
        <name>Mg(2+)</name>
        <dbReference type="ChEBI" id="CHEBI:18420"/>
    </cofactor>
    <text evidence="3">Binds 2 magnesium ions per subunit.</text>
</comment>
<dbReference type="AlphaFoldDB" id="A0A377HNS8"/>
<protein>
    <submittedName>
        <fullName evidence="4">ADP-ribosyl-[dinitrogen reductase] glycohydrolase</fullName>
        <ecNumber evidence="4">3.2.2.24</ecNumber>
    </submittedName>
</protein>
<feature type="binding site" evidence="3">
    <location>
        <position position="58"/>
    </location>
    <ligand>
        <name>Mg(2+)</name>
        <dbReference type="ChEBI" id="CHEBI:18420"/>
        <label>1</label>
    </ligand>
</feature>
<dbReference type="InterPro" id="IPR005502">
    <property type="entry name" value="Ribosyl_crysJ1"/>
</dbReference>
<feature type="binding site" evidence="3">
    <location>
        <position position="270"/>
    </location>
    <ligand>
        <name>Mg(2+)</name>
        <dbReference type="ChEBI" id="CHEBI:18420"/>
        <label>1</label>
    </ligand>
</feature>
<keyword evidence="3" id="KW-0479">Metal-binding</keyword>
<dbReference type="InterPro" id="IPR036705">
    <property type="entry name" value="Ribosyl_crysJ1_sf"/>
</dbReference>
<feature type="binding site" evidence="3">
    <location>
        <position position="60"/>
    </location>
    <ligand>
        <name>Mg(2+)</name>
        <dbReference type="ChEBI" id="CHEBI:18420"/>
        <label>1</label>
    </ligand>
</feature>
<keyword evidence="4" id="KW-0326">Glycosidase</keyword>
<evidence type="ECO:0000313" key="4">
    <source>
        <dbReference type="EMBL" id="STO57352.1"/>
    </source>
</evidence>
<dbReference type="EMBL" id="UGHD01000002">
    <property type="protein sequence ID" value="STO57352.1"/>
    <property type="molecule type" value="Genomic_DNA"/>
</dbReference>
<proteinExistence type="inferred from homology"/>